<proteinExistence type="predicted"/>
<name>A0A6N7LVL6_9GAMM</name>
<sequence>MTSSATDYIGMWYQARAKLGVDDRIDFMFVDRATGQRTSVILRHRDCDGVGGILVSARRVGMTPPAVPGGKQRTPPPFWRRWQSDPVGKQAQAPQWCHFETAGEPSVKPLMQWLNEEQTAALYRYAENQKVSLNSLLLLALHRAVCATLMVRPQPGSWCFPVNMRNAVVIPSQEMNLSSAFYLTVCPQDQPGDIDQAIRANLKANVHWRFWHLARIGRFIGQRGVDWLCARMLNGKAHCGSFSSLGEWQMDFRSAGMAADTAFCCCGPGSPNHPVANGAMVVNGRLNLALRLHPSLGADAAVAQRCLQHWIKGLLEWI</sequence>
<protein>
    <recommendedName>
        <fullName evidence="3">Condensation domain-containing protein</fullName>
    </recommendedName>
</protein>
<reference evidence="1 2" key="1">
    <citation type="submission" date="2019-10" db="EMBL/GenBank/DDBJ databases">
        <title>Alcanivorax sp.PA15-N-34 draft genome sequence.</title>
        <authorList>
            <person name="Liao X."/>
            <person name="Shao Z."/>
        </authorList>
    </citation>
    <scope>NUCLEOTIDE SEQUENCE [LARGE SCALE GENOMIC DNA]</scope>
    <source>
        <strain evidence="1 2">PA15-N-34</strain>
    </source>
</reference>
<dbReference type="Proteomes" id="UP000469421">
    <property type="component" value="Unassembled WGS sequence"/>
</dbReference>
<evidence type="ECO:0000313" key="2">
    <source>
        <dbReference type="Proteomes" id="UP000469421"/>
    </source>
</evidence>
<dbReference type="SUPFAM" id="SSF52777">
    <property type="entry name" value="CoA-dependent acyltransferases"/>
    <property type="match status" value="1"/>
</dbReference>
<organism evidence="1 2">
    <name type="scientific">Alcanivorax sediminis</name>
    <dbReference type="NCBI Taxonomy" id="2663008"/>
    <lineage>
        <taxon>Bacteria</taxon>
        <taxon>Pseudomonadati</taxon>
        <taxon>Pseudomonadota</taxon>
        <taxon>Gammaproteobacteria</taxon>
        <taxon>Oceanospirillales</taxon>
        <taxon>Alcanivoracaceae</taxon>
        <taxon>Alcanivorax</taxon>
    </lineage>
</organism>
<evidence type="ECO:0000313" key="1">
    <source>
        <dbReference type="EMBL" id="MQX53426.1"/>
    </source>
</evidence>
<dbReference type="RefSeq" id="WP_153500754.1">
    <property type="nucleotide sequence ID" value="NZ_WIRE01000001.1"/>
</dbReference>
<accession>A0A6N7LVL6</accession>
<evidence type="ECO:0008006" key="3">
    <source>
        <dbReference type="Google" id="ProtNLM"/>
    </source>
</evidence>
<gene>
    <name evidence="1" type="ORF">GFN93_09210</name>
</gene>
<dbReference type="AlphaFoldDB" id="A0A6N7LVL6"/>
<dbReference type="EMBL" id="WIRE01000001">
    <property type="protein sequence ID" value="MQX53426.1"/>
    <property type="molecule type" value="Genomic_DNA"/>
</dbReference>
<comment type="caution">
    <text evidence="1">The sequence shown here is derived from an EMBL/GenBank/DDBJ whole genome shotgun (WGS) entry which is preliminary data.</text>
</comment>
<dbReference type="Gene3D" id="3.30.559.30">
    <property type="entry name" value="Nonribosomal peptide synthetase, condensation domain"/>
    <property type="match status" value="1"/>
</dbReference>
<keyword evidence="2" id="KW-1185">Reference proteome</keyword>